<sequence>MDMGGDQAREGGLMEMMPPGFRFHPTDVEVIYNYLREKVLNENFSPVAIGDVDLNKSEPWELPSMAKMEGKEHYFYSRKDKKYPTGSRTNRATFYGYWKATGKDKGIYNGDGYLVGMKKTLVFYNGRAPRGHKTNWVMNEFRLEGRSLYGLPMLGRDSWVVCRVTHKDGSIGEQKPGAAMIGASITSVEENYNITNGNNNQLGVNTTTGIFGTPNLPPLMDSSNIMTTAAAFSVTNNRFQEQYIDTTPPPMYIPTPTVGATPCFMDHSIQNPQMNGATPLVQGEGGIEGREHAPIIGTSPAMSNLEETTDEGSENYQDPAGFDEINRLLFDDNNDLNNTLWPGPHEFKPFPF</sequence>
<dbReference type="FunFam" id="2.170.150.80:FF:000006">
    <property type="entry name" value="NAC domain-containing protein 100-like"/>
    <property type="match status" value="1"/>
</dbReference>
<organism evidence="6 7">
    <name type="scientific">Zostera marina</name>
    <name type="common">Eelgrass</name>
    <dbReference type="NCBI Taxonomy" id="29655"/>
    <lineage>
        <taxon>Eukaryota</taxon>
        <taxon>Viridiplantae</taxon>
        <taxon>Streptophyta</taxon>
        <taxon>Embryophyta</taxon>
        <taxon>Tracheophyta</taxon>
        <taxon>Spermatophyta</taxon>
        <taxon>Magnoliopsida</taxon>
        <taxon>Liliopsida</taxon>
        <taxon>Zosteraceae</taxon>
        <taxon>Zostera</taxon>
    </lineage>
</organism>
<reference evidence="7" key="1">
    <citation type="journal article" date="2016" name="Nature">
        <title>The genome of the seagrass Zostera marina reveals angiosperm adaptation to the sea.</title>
        <authorList>
            <person name="Olsen J.L."/>
            <person name="Rouze P."/>
            <person name="Verhelst B."/>
            <person name="Lin Y.-C."/>
            <person name="Bayer T."/>
            <person name="Collen J."/>
            <person name="Dattolo E."/>
            <person name="De Paoli E."/>
            <person name="Dittami S."/>
            <person name="Maumus F."/>
            <person name="Michel G."/>
            <person name="Kersting A."/>
            <person name="Lauritano C."/>
            <person name="Lohaus R."/>
            <person name="Toepel M."/>
            <person name="Tonon T."/>
            <person name="Vanneste K."/>
            <person name="Amirebrahimi M."/>
            <person name="Brakel J."/>
            <person name="Bostroem C."/>
            <person name="Chovatia M."/>
            <person name="Grimwood J."/>
            <person name="Jenkins J.W."/>
            <person name="Jueterbock A."/>
            <person name="Mraz A."/>
            <person name="Stam W.T."/>
            <person name="Tice H."/>
            <person name="Bornberg-Bauer E."/>
            <person name="Green P.J."/>
            <person name="Pearson G.A."/>
            <person name="Procaccini G."/>
            <person name="Duarte C.M."/>
            <person name="Schmutz J."/>
            <person name="Reusch T.B.H."/>
            <person name="Van de Peer Y."/>
        </authorList>
    </citation>
    <scope>NUCLEOTIDE SEQUENCE [LARGE SCALE GENOMIC DNA]</scope>
    <source>
        <strain evidence="7">cv. Finnish</strain>
    </source>
</reference>
<keyword evidence="4" id="KW-0539">Nucleus</keyword>
<evidence type="ECO:0000256" key="3">
    <source>
        <dbReference type="ARBA" id="ARBA00023163"/>
    </source>
</evidence>
<dbReference type="STRING" id="29655.A0A0K9NPK4"/>
<dbReference type="Proteomes" id="UP000036987">
    <property type="component" value="Unassembled WGS sequence"/>
</dbReference>
<feature type="domain" description="NAC" evidence="5">
    <location>
        <begin position="17"/>
        <end position="167"/>
    </location>
</feature>
<dbReference type="InterPro" id="IPR003441">
    <property type="entry name" value="NAC-dom"/>
</dbReference>
<evidence type="ECO:0000256" key="1">
    <source>
        <dbReference type="ARBA" id="ARBA00023015"/>
    </source>
</evidence>
<keyword evidence="2" id="KW-0238">DNA-binding</keyword>
<dbReference type="Gene3D" id="2.170.150.80">
    <property type="entry name" value="NAC domain"/>
    <property type="match status" value="1"/>
</dbReference>
<proteinExistence type="predicted"/>
<dbReference type="EMBL" id="LFYR01001898">
    <property type="protein sequence ID" value="KMZ58676.1"/>
    <property type="molecule type" value="Genomic_DNA"/>
</dbReference>
<dbReference type="AlphaFoldDB" id="A0A0K9NPK4"/>
<evidence type="ECO:0000259" key="5">
    <source>
        <dbReference type="PROSITE" id="PS51005"/>
    </source>
</evidence>
<dbReference type="InterPro" id="IPR036093">
    <property type="entry name" value="NAC_dom_sf"/>
</dbReference>
<dbReference type="GO" id="GO:0003677">
    <property type="term" value="F:DNA binding"/>
    <property type="evidence" value="ECO:0007669"/>
    <property type="project" value="UniProtKB-KW"/>
</dbReference>
<dbReference type="PANTHER" id="PTHR31744:SF92">
    <property type="entry name" value="NAC DOMAIN-CONTAINING PROTEIN 87"/>
    <property type="match status" value="1"/>
</dbReference>
<dbReference type="GO" id="GO:0005634">
    <property type="term" value="C:nucleus"/>
    <property type="evidence" value="ECO:0007669"/>
    <property type="project" value="UniProtKB-ARBA"/>
</dbReference>
<keyword evidence="1" id="KW-0805">Transcription regulation</keyword>
<keyword evidence="3" id="KW-0804">Transcription</keyword>
<dbReference type="PROSITE" id="PS51005">
    <property type="entry name" value="NAC"/>
    <property type="match status" value="1"/>
</dbReference>
<keyword evidence="7" id="KW-1185">Reference proteome</keyword>
<dbReference type="GO" id="GO:0006355">
    <property type="term" value="P:regulation of DNA-templated transcription"/>
    <property type="evidence" value="ECO:0007669"/>
    <property type="project" value="InterPro"/>
</dbReference>
<gene>
    <name evidence="6" type="ORF">ZOSMA_74G00170</name>
</gene>
<dbReference type="OrthoDB" id="1424968at2759"/>
<evidence type="ECO:0000256" key="4">
    <source>
        <dbReference type="ARBA" id="ARBA00023242"/>
    </source>
</evidence>
<evidence type="ECO:0000313" key="7">
    <source>
        <dbReference type="Proteomes" id="UP000036987"/>
    </source>
</evidence>
<dbReference type="Pfam" id="PF02365">
    <property type="entry name" value="NAM"/>
    <property type="match status" value="1"/>
</dbReference>
<evidence type="ECO:0000313" key="6">
    <source>
        <dbReference type="EMBL" id="KMZ58676.1"/>
    </source>
</evidence>
<comment type="caution">
    <text evidence="6">The sequence shown here is derived from an EMBL/GenBank/DDBJ whole genome shotgun (WGS) entry which is preliminary data.</text>
</comment>
<dbReference type="SUPFAM" id="SSF101941">
    <property type="entry name" value="NAC domain"/>
    <property type="match status" value="1"/>
</dbReference>
<dbReference type="PANTHER" id="PTHR31744">
    <property type="entry name" value="PROTEIN CUP-SHAPED COTYLEDON 2-RELATED"/>
    <property type="match status" value="1"/>
</dbReference>
<protein>
    <submittedName>
        <fullName evidence="6">NAC domain protein</fullName>
    </submittedName>
</protein>
<evidence type="ECO:0000256" key="2">
    <source>
        <dbReference type="ARBA" id="ARBA00023125"/>
    </source>
</evidence>
<accession>A0A0K9NPK4</accession>
<name>A0A0K9NPK4_ZOSMR</name>